<dbReference type="PROSITE" id="PS50104">
    <property type="entry name" value="TIR"/>
    <property type="match status" value="1"/>
</dbReference>
<dbReference type="AlphaFoldDB" id="K1REQ3"/>
<keyword evidence="1" id="KW-0675">Receptor</keyword>
<organism evidence="1">
    <name type="scientific">Magallana gigas</name>
    <name type="common">Pacific oyster</name>
    <name type="synonym">Crassostrea gigas</name>
    <dbReference type="NCBI Taxonomy" id="29159"/>
    <lineage>
        <taxon>Eukaryota</taxon>
        <taxon>Metazoa</taxon>
        <taxon>Spiralia</taxon>
        <taxon>Lophotrochozoa</taxon>
        <taxon>Mollusca</taxon>
        <taxon>Bivalvia</taxon>
        <taxon>Autobranchia</taxon>
        <taxon>Pteriomorphia</taxon>
        <taxon>Ostreida</taxon>
        <taxon>Ostreoidea</taxon>
        <taxon>Ostreidae</taxon>
        <taxon>Magallana</taxon>
    </lineage>
</organism>
<gene>
    <name evidence="1" type="ORF">CGI_10028039</name>
</gene>
<dbReference type="InParanoid" id="K1REQ3"/>
<sequence length="296" mass="34852">MKDLEKRFKIKCCFADRDFLPGTEIAVNISFAIEKSDKVLMLISPDFIKSGWCWYEQQEAFRKCTQDKRHCIIPVMLETVDEMPKLLRNLTYVDFLKEADPVERIYKAFIHHIDQEEACQDKKIKRQKGDLGFLSQRWPVSRHFNDNGDFVKAVSRHFYDCDAFVEDKERIEFLKDETDLKTLQKYFDEAAEQKDHDLLQSILKNRHMKLNPTNVFKVLERLPGDRLTHELIETIFQKLDKVYSYRHLKNAYLVACSNGPPYLVSKFNELGCKNLIDASFVESLIIRSPLNVTEKN</sequence>
<dbReference type="SUPFAM" id="SSF52200">
    <property type="entry name" value="Toll/Interleukin receptor TIR domain"/>
    <property type="match status" value="1"/>
</dbReference>
<dbReference type="EMBL" id="JH823233">
    <property type="protein sequence ID" value="EKC42239.1"/>
    <property type="molecule type" value="Genomic_DNA"/>
</dbReference>
<dbReference type="InterPro" id="IPR035897">
    <property type="entry name" value="Toll_tir_struct_dom_sf"/>
</dbReference>
<accession>K1REQ3</accession>
<protein>
    <submittedName>
        <fullName evidence="1">Toll-like receptor 1</fullName>
    </submittedName>
</protein>
<name>K1REQ3_MAGGI</name>
<dbReference type="HOGENOM" id="CLU_940895_0_0_1"/>
<reference evidence="1" key="1">
    <citation type="journal article" date="2012" name="Nature">
        <title>The oyster genome reveals stress adaptation and complexity of shell formation.</title>
        <authorList>
            <person name="Zhang G."/>
            <person name="Fang X."/>
            <person name="Guo X."/>
            <person name="Li L."/>
            <person name="Luo R."/>
            <person name="Xu F."/>
            <person name="Yang P."/>
            <person name="Zhang L."/>
            <person name="Wang X."/>
            <person name="Qi H."/>
            <person name="Xiong Z."/>
            <person name="Que H."/>
            <person name="Xie Y."/>
            <person name="Holland P.W."/>
            <person name="Paps J."/>
            <person name="Zhu Y."/>
            <person name="Wu F."/>
            <person name="Chen Y."/>
            <person name="Wang J."/>
            <person name="Peng C."/>
            <person name="Meng J."/>
            <person name="Yang L."/>
            <person name="Liu J."/>
            <person name="Wen B."/>
            <person name="Zhang N."/>
            <person name="Huang Z."/>
            <person name="Zhu Q."/>
            <person name="Feng Y."/>
            <person name="Mount A."/>
            <person name="Hedgecock D."/>
            <person name="Xu Z."/>
            <person name="Liu Y."/>
            <person name="Domazet-Loso T."/>
            <person name="Du Y."/>
            <person name="Sun X."/>
            <person name="Zhang S."/>
            <person name="Liu B."/>
            <person name="Cheng P."/>
            <person name="Jiang X."/>
            <person name="Li J."/>
            <person name="Fan D."/>
            <person name="Wang W."/>
            <person name="Fu W."/>
            <person name="Wang T."/>
            <person name="Wang B."/>
            <person name="Zhang J."/>
            <person name="Peng Z."/>
            <person name="Li Y."/>
            <person name="Li N."/>
            <person name="Wang J."/>
            <person name="Chen M."/>
            <person name="He Y."/>
            <person name="Tan F."/>
            <person name="Song X."/>
            <person name="Zheng Q."/>
            <person name="Huang R."/>
            <person name="Yang H."/>
            <person name="Du X."/>
            <person name="Chen L."/>
            <person name="Yang M."/>
            <person name="Gaffney P.M."/>
            <person name="Wang S."/>
            <person name="Luo L."/>
            <person name="She Z."/>
            <person name="Ming Y."/>
            <person name="Huang W."/>
            <person name="Zhang S."/>
            <person name="Huang B."/>
            <person name="Zhang Y."/>
            <person name="Qu T."/>
            <person name="Ni P."/>
            <person name="Miao G."/>
            <person name="Wang J."/>
            <person name="Wang Q."/>
            <person name="Steinberg C.E."/>
            <person name="Wang H."/>
            <person name="Li N."/>
            <person name="Qian L."/>
            <person name="Zhang G."/>
            <person name="Li Y."/>
            <person name="Yang H."/>
            <person name="Liu X."/>
            <person name="Wang J."/>
            <person name="Yin Y."/>
            <person name="Wang J."/>
        </authorList>
    </citation>
    <scope>NUCLEOTIDE SEQUENCE [LARGE SCALE GENOMIC DNA]</scope>
    <source>
        <strain evidence="1">05x7-T-G4-1.051#20</strain>
    </source>
</reference>
<dbReference type="Gene3D" id="3.40.50.10140">
    <property type="entry name" value="Toll/interleukin-1 receptor homology (TIR) domain"/>
    <property type="match status" value="1"/>
</dbReference>
<dbReference type="PANTHER" id="PTHR16253">
    <property type="entry name" value="TETRATRICOPEPTIDE REPEAT PROTEIN 22"/>
    <property type="match status" value="1"/>
</dbReference>
<dbReference type="PANTHER" id="PTHR16253:SF0">
    <property type="entry name" value="TETRATRICOPEPTIDE REPEAT PROTEIN 22"/>
    <property type="match status" value="1"/>
</dbReference>
<dbReference type="InterPro" id="IPR000157">
    <property type="entry name" value="TIR_dom"/>
</dbReference>
<evidence type="ECO:0000313" key="1">
    <source>
        <dbReference type="EMBL" id="EKC42239.1"/>
    </source>
</evidence>
<dbReference type="Pfam" id="PF13676">
    <property type="entry name" value="TIR_2"/>
    <property type="match status" value="1"/>
</dbReference>
<dbReference type="InterPro" id="IPR042342">
    <property type="entry name" value="TTC22"/>
</dbReference>
<dbReference type="GO" id="GO:0007165">
    <property type="term" value="P:signal transduction"/>
    <property type="evidence" value="ECO:0007669"/>
    <property type="project" value="InterPro"/>
</dbReference>
<proteinExistence type="predicted"/>